<keyword evidence="3" id="KW-0255">Endonuclease</keyword>
<dbReference type="Pfam" id="PF13392">
    <property type="entry name" value="HNH_3"/>
    <property type="match status" value="1"/>
</dbReference>
<gene>
    <name evidence="3" type="ORF">MM415A00250_0052</name>
    <name evidence="2" type="ORF">MM415B01475_0005</name>
    <name evidence="4" type="ORF">TM448B01180_0005</name>
</gene>
<dbReference type="EMBL" id="MT142519">
    <property type="protein sequence ID" value="QJA83874.1"/>
    <property type="molecule type" value="Genomic_DNA"/>
</dbReference>
<dbReference type="AlphaFoldDB" id="A0A6M3KQV3"/>
<dbReference type="SUPFAM" id="SSF54060">
    <property type="entry name" value="His-Me finger endonucleases"/>
    <property type="match status" value="1"/>
</dbReference>
<accession>A0A6M3KQV3</accession>
<keyword evidence="3" id="KW-0540">Nuclease</keyword>
<name>A0A6M3KQV3_9ZZZZ</name>
<dbReference type="EMBL" id="MT144712">
    <property type="protein sequence ID" value="QJH98014.1"/>
    <property type="molecule type" value="Genomic_DNA"/>
</dbReference>
<evidence type="ECO:0000313" key="2">
    <source>
        <dbReference type="EMBL" id="QJA58269.1"/>
    </source>
</evidence>
<dbReference type="InterPro" id="IPR003615">
    <property type="entry name" value="HNH_nuc"/>
</dbReference>
<dbReference type="Gene3D" id="3.90.75.10">
    <property type="entry name" value="Homing Intron 3 (I-ppo) Encoded Endonuclease, Chain A"/>
    <property type="match status" value="1"/>
</dbReference>
<dbReference type="InterPro" id="IPR044925">
    <property type="entry name" value="His-Me_finger_sf"/>
</dbReference>
<organism evidence="3">
    <name type="scientific">viral metagenome</name>
    <dbReference type="NCBI Taxonomy" id="1070528"/>
    <lineage>
        <taxon>unclassified sequences</taxon>
        <taxon>metagenomes</taxon>
        <taxon>organismal metagenomes</taxon>
    </lineage>
</organism>
<dbReference type="GO" id="GO:0004519">
    <property type="term" value="F:endonuclease activity"/>
    <property type="evidence" value="ECO:0007669"/>
    <property type="project" value="UniProtKB-KW"/>
</dbReference>
<evidence type="ECO:0000313" key="4">
    <source>
        <dbReference type="EMBL" id="QJH98014.1"/>
    </source>
</evidence>
<dbReference type="EMBL" id="MT141316">
    <property type="protein sequence ID" value="QJA58269.1"/>
    <property type="molecule type" value="Genomic_DNA"/>
</dbReference>
<evidence type="ECO:0000259" key="1">
    <source>
        <dbReference type="Pfam" id="PF13392"/>
    </source>
</evidence>
<sequence>MVSEEENLKALSIKVERDNRGKFKRWDYGPLLERFLSKVDKTDKCWLWTGAKNKQGYGSLKISGRQCRANRISYQLFNGDIPNGHFVMHTCDNPACVNPAHLITGSPKENTQDMFKKGRNGLDFRAAQLKGSRVKRQRTLENRLPIVIGHVKELIKSGVNPTMRQCARDIPGYNAILGHYMRHSEIVAMAKGGSPS</sequence>
<dbReference type="InterPro" id="IPR044930">
    <property type="entry name" value="Homing_endonuclease_His-Me"/>
</dbReference>
<proteinExistence type="predicted"/>
<reference evidence="3" key="1">
    <citation type="submission" date="2020-03" db="EMBL/GenBank/DDBJ databases">
        <title>The deep terrestrial virosphere.</title>
        <authorList>
            <person name="Holmfeldt K."/>
            <person name="Nilsson E."/>
            <person name="Simone D."/>
            <person name="Lopez-Fernandez M."/>
            <person name="Wu X."/>
            <person name="de Brujin I."/>
            <person name="Lundin D."/>
            <person name="Andersson A."/>
            <person name="Bertilsson S."/>
            <person name="Dopson M."/>
        </authorList>
    </citation>
    <scope>NUCLEOTIDE SEQUENCE</scope>
    <source>
        <strain evidence="3">MM415A00250</strain>
        <strain evidence="2">MM415B01475</strain>
        <strain evidence="4">TM448B01180</strain>
    </source>
</reference>
<feature type="domain" description="HNH nuclease" evidence="1">
    <location>
        <begin position="70"/>
        <end position="111"/>
    </location>
</feature>
<protein>
    <submittedName>
        <fullName evidence="3">Putative homing endonuclease</fullName>
    </submittedName>
</protein>
<evidence type="ECO:0000313" key="3">
    <source>
        <dbReference type="EMBL" id="QJA83874.1"/>
    </source>
</evidence>
<keyword evidence="3" id="KW-0378">Hydrolase</keyword>